<proteinExistence type="predicted"/>
<dbReference type="GeneID" id="10722904"/>
<protein>
    <submittedName>
        <fullName evidence="2">Pif-2</fullName>
    </submittedName>
</protein>
<dbReference type="Proteomes" id="UP000203549">
    <property type="component" value="Segment"/>
</dbReference>
<keyword evidence="3" id="KW-1185">Reference proteome</keyword>
<evidence type="ECO:0000256" key="1">
    <source>
        <dbReference type="SAM" id="Phobius"/>
    </source>
</evidence>
<keyword evidence="1" id="KW-1133">Transmembrane helix</keyword>
<feature type="transmembrane region" description="Helical" evidence="1">
    <location>
        <begin position="24"/>
        <end position="43"/>
    </location>
</feature>
<organism evidence="2 3">
    <name type="scientific">Clostera anachoreta granulovirus</name>
    <dbReference type="NCBI Taxonomy" id="283675"/>
    <lineage>
        <taxon>Viruses</taxon>
        <taxon>Viruses incertae sedis</taxon>
        <taxon>Naldaviricetes</taxon>
        <taxon>Lefavirales</taxon>
        <taxon>Baculoviridae</taxon>
        <taxon>Betabaculovirus</taxon>
        <taxon>Betabaculovirus clanachoretae</taxon>
    </lineage>
</organism>
<sequence length="397" mass="46154">MVWNTWTLLCGATFDTCTTQFKKMLFLFLILFVLYIFVTYIPLHNAHATVTRDAADRNALLLDEDFRESVRRRRYVPLHTLPTLKWHNTFDTIEGSSSCFSLPTLVTLENVGTFDCTAVCNDDRALYFYVHPHDKYVVNGSMLMSGGYCTMNSVPRNCNGETSLVLHSVNQWTCIAEDPRYFAGEGNLEQVAGRQHMDQVLPEEVDKIVLWDRKLNRRVNPVINTFRRDWDEVMDDGERRFEVRCDALDVRHNLMFVNPLNEIECLPNVCTSVQWVHRNVRPVFDTGVCDCGDISTTRVQHIDEGDLSSRCASIVNRMNRDDREYYFRVDCLSMDTPITEYSEDKLMCPPEVFNQNTDYAYTFRMRGVIPLSGNGIDEPTTRLWRDTRNRVVWNNVR</sequence>
<dbReference type="RefSeq" id="YP_004376231.1">
    <property type="nucleotide sequence ID" value="NC_015398.1"/>
</dbReference>
<name>F4ZKQ0_9BBAC</name>
<keyword evidence="1" id="KW-0472">Membrane</keyword>
<dbReference type="KEGG" id="vg:10722904"/>
<keyword evidence="1" id="KW-0812">Transmembrane</keyword>
<evidence type="ECO:0000313" key="2">
    <source>
        <dbReference type="EMBL" id="AEB00311.1"/>
    </source>
</evidence>
<dbReference type="EMBL" id="HQ116624">
    <property type="protein sequence ID" value="AEB00311.1"/>
    <property type="molecule type" value="Genomic_DNA"/>
</dbReference>
<dbReference type="InterPro" id="IPR006725">
    <property type="entry name" value="PIF2"/>
</dbReference>
<accession>F4ZKQ0</accession>
<reference evidence="2 3" key="1">
    <citation type="journal article" date="2011" name="Arch. Virol.">
        <title>Genomic sequencing and analysis of Clostera anachoreta granulovirus.</title>
        <authorList>
            <person name="Liang Z."/>
            <person name="Zhang X."/>
            <person name="Yin X."/>
            <person name="Cao S."/>
            <person name="Xu F."/>
        </authorList>
    </citation>
    <scope>NUCLEOTIDE SEQUENCE [LARGE SCALE GENOMIC DNA]</scope>
    <source>
        <strain evidence="2">ClanGV-HBHN</strain>
    </source>
</reference>
<dbReference type="OrthoDB" id="7191at10239"/>
<dbReference type="Pfam" id="PF04631">
    <property type="entry name" value="PIF2"/>
    <property type="match status" value="1"/>
</dbReference>
<evidence type="ECO:0000313" key="3">
    <source>
        <dbReference type="Proteomes" id="UP000203549"/>
    </source>
</evidence>